<evidence type="ECO:0000313" key="1">
    <source>
        <dbReference type="EMBL" id="WOH10764.1"/>
    </source>
</evidence>
<reference evidence="1" key="1">
    <citation type="journal article" date="2016" name="Nat. Genet.">
        <title>A high-quality carrot genome assembly provides new insights into carotenoid accumulation and asterid genome evolution.</title>
        <authorList>
            <person name="Iorizzo M."/>
            <person name="Ellison S."/>
            <person name="Senalik D."/>
            <person name="Zeng P."/>
            <person name="Satapoomin P."/>
            <person name="Huang J."/>
            <person name="Bowman M."/>
            <person name="Iovene M."/>
            <person name="Sanseverino W."/>
            <person name="Cavagnaro P."/>
            <person name="Yildiz M."/>
            <person name="Macko-Podgorni A."/>
            <person name="Moranska E."/>
            <person name="Grzebelus E."/>
            <person name="Grzebelus D."/>
            <person name="Ashrafi H."/>
            <person name="Zheng Z."/>
            <person name="Cheng S."/>
            <person name="Spooner D."/>
            <person name="Van Deynze A."/>
            <person name="Simon P."/>
        </authorList>
    </citation>
    <scope>NUCLEOTIDE SEQUENCE</scope>
    <source>
        <tissue evidence="1">Leaf</tissue>
    </source>
</reference>
<protein>
    <submittedName>
        <fullName evidence="1">Uncharacterized protein</fullName>
    </submittedName>
</protein>
<organism evidence="1 2">
    <name type="scientific">Daucus carota subsp. sativus</name>
    <name type="common">Carrot</name>
    <dbReference type="NCBI Taxonomy" id="79200"/>
    <lineage>
        <taxon>Eukaryota</taxon>
        <taxon>Viridiplantae</taxon>
        <taxon>Streptophyta</taxon>
        <taxon>Embryophyta</taxon>
        <taxon>Tracheophyta</taxon>
        <taxon>Spermatophyta</taxon>
        <taxon>Magnoliopsida</taxon>
        <taxon>eudicotyledons</taxon>
        <taxon>Gunneridae</taxon>
        <taxon>Pentapetalae</taxon>
        <taxon>asterids</taxon>
        <taxon>campanulids</taxon>
        <taxon>Apiales</taxon>
        <taxon>Apiaceae</taxon>
        <taxon>Apioideae</taxon>
        <taxon>Scandiceae</taxon>
        <taxon>Daucinae</taxon>
        <taxon>Daucus</taxon>
        <taxon>Daucus sect. Daucus</taxon>
    </lineage>
</organism>
<dbReference type="EMBL" id="CP093349">
    <property type="protein sequence ID" value="WOH10764.1"/>
    <property type="molecule type" value="Genomic_DNA"/>
</dbReference>
<accession>A0A161Y9U8</accession>
<sequence length="71" mass="7710">MAARSFSNTNNNYHPKSCDFASDISPAMITLIKCGNVAAILQLDENLNKKLRVFEAAPQESRGAPARKATT</sequence>
<dbReference type="AlphaFoldDB" id="A0A161Y9U8"/>
<dbReference type="Proteomes" id="UP000077755">
    <property type="component" value="Chromosome 7"/>
</dbReference>
<proteinExistence type="predicted"/>
<reference evidence="1" key="2">
    <citation type="submission" date="2022-03" db="EMBL/GenBank/DDBJ databases">
        <title>Draft title - Genomic analysis of global carrot germplasm unveils the trajectory of domestication and the origin of high carotenoid orange carrot.</title>
        <authorList>
            <person name="Iorizzo M."/>
            <person name="Ellison S."/>
            <person name="Senalik D."/>
            <person name="Macko-Podgorni A."/>
            <person name="Grzebelus D."/>
            <person name="Bostan H."/>
            <person name="Rolling W."/>
            <person name="Curaba J."/>
            <person name="Simon P."/>
        </authorList>
    </citation>
    <scope>NUCLEOTIDE SEQUENCE</scope>
    <source>
        <tissue evidence="1">Leaf</tissue>
    </source>
</reference>
<dbReference type="Gramene" id="KZM89249">
    <property type="protein sequence ID" value="KZM89249"/>
    <property type="gene ID" value="DCAR_026324"/>
</dbReference>
<evidence type="ECO:0000313" key="2">
    <source>
        <dbReference type="Proteomes" id="UP000077755"/>
    </source>
</evidence>
<name>A0A161Y9U8_DAUCS</name>
<keyword evidence="2" id="KW-1185">Reference proteome</keyword>
<gene>
    <name evidence="1" type="ORF">DCAR_0730234</name>
</gene>